<dbReference type="Proteomes" id="UP000191094">
    <property type="component" value="Unassembled WGS sequence"/>
</dbReference>
<reference evidence="2 3" key="1">
    <citation type="submission" date="2017-02" db="EMBL/GenBank/DDBJ databases">
        <title>Draft genome sequence of Moraxella lincolnii CCUG 9405T type strain.</title>
        <authorList>
            <person name="Salva-Serra F."/>
            <person name="Engstrom-Jakobsson H."/>
            <person name="Thorell K."/>
            <person name="Jaen-Luchoro D."/>
            <person name="Gonzales-Siles L."/>
            <person name="Karlsson R."/>
            <person name="Yazdan S."/>
            <person name="Boulund F."/>
            <person name="Johnning A."/>
            <person name="Engstrand L."/>
            <person name="Kristiansson E."/>
            <person name="Moore E."/>
        </authorList>
    </citation>
    <scope>NUCLEOTIDE SEQUENCE [LARGE SCALE GENOMIC DNA]</scope>
    <source>
        <strain evidence="2 3">CCUG 9405</strain>
    </source>
</reference>
<organism evidence="2 3">
    <name type="scientific">Lwoffella lincolnii</name>
    <dbReference type="NCBI Taxonomy" id="90241"/>
    <lineage>
        <taxon>Bacteria</taxon>
        <taxon>Pseudomonadati</taxon>
        <taxon>Pseudomonadota</taxon>
        <taxon>Gammaproteobacteria</taxon>
        <taxon>Moraxellales</taxon>
        <taxon>Moraxellaceae</taxon>
        <taxon>Lwoffella</taxon>
    </lineage>
</organism>
<evidence type="ECO:0000313" key="2">
    <source>
        <dbReference type="EMBL" id="OOS22029.1"/>
    </source>
</evidence>
<gene>
    <name evidence="2" type="ORF">B0682_04085</name>
</gene>
<dbReference type="STRING" id="90241.B0682_04085"/>
<dbReference type="PANTHER" id="PTHR38463">
    <property type="entry name" value="STRESS RESPONSE PROTEIN YSNF"/>
    <property type="match status" value="1"/>
</dbReference>
<feature type="domain" description="DUF2382" evidence="1">
    <location>
        <begin position="18"/>
        <end position="151"/>
    </location>
</feature>
<name>A0A1T0CIC8_9GAMM</name>
<evidence type="ECO:0000313" key="3">
    <source>
        <dbReference type="Proteomes" id="UP000191094"/>
    </source>
</evidence>
<dbReference type="Pfam" id="PF09557">
    <property type="entry name" value="DUF2382"/>
    <property type="match status" value="1"/>
</dbReference>
<dbReference type="InterPro" id="IPR019060">
    <property type="entry name" value="DUF2382"/>
</dbReference>
<accession>A0A1T0CIC8</accession>
<sequence>MVDNQSKQTDETSAKHTLELLEERAIVNKERVITGKVRISKRTENKVVHVPVELTEETLIIEIDSRGHQALFDGNADDVFVENKTQANPIQILINGEMRVLGNEPIELKVAKDVATISTQTYVAEAINIDTISHHHIEEVAYQLRHEVLDIDEKRFDTDDNG</sequence>
<protein>
    <recommendedName>
        <fullName evidence="1">DUF2382 domain-containing protein</fullName>
    </recommendedName>
</protein>
<dbReference type="EMBL" id="MUYT01000004">
    <property type="protein sequence ID" value="OOS22029.1"/>
    <property type="molecule type" value="Genomic_DNA"/>
</dbReference>
<proteinExistence type="predicted"/>
<dbReference type="AlphaFoldDB" id="A0A1T0CIC8"/>
<keyword evidence="3" id="KW-1185">Reference proteome</keyword>
<evidence type="ECO:0000259" key="1">
    <source>
        <dbReference type="Pfam" id="PF09557"/>
    </source>
</evidence>
<dbReference type="InterPro" id="IPR052967">
    <property type="entry name" value="Stress_Response_Assoc"/>
</dbReference>
<comment type="caution">
    <text evidence="2">The sequence shown here is derived from an EMBL/GenBank/DDBJ whole genome shotgun (WGS) entry which is preliminary data.</text>
</comment>
<dbReference type="PANTHER" id="PTHR38463:SF1">
    <property type="entry name" value="STRESS RESPONSE PROTEIN YSNF"/>
    <property type="match status" value="1"/>
</dbReference>